<accession>A0A9R0XZU2</accession>
<feature type="region of interest" description="Disordered" evidence="1">
    <location>
        <begin position="116"/>
        <end position="135"/>
    </location>
</feature>
<gene>
    <name evidence="2" type="ORF">TRITD_6Av1G086920</name>
</gene>
<protein>
    <submittedName>
        <fullName evidence="2">Uncharacterized protein</fullName>
    </submittedName>
</protein>
<dbReference type="AlphaFoldDB" id="A0A9R0XZU2"/>
<sequence length="251" mass="27773">MHKPPIKNVYTRRDRKQKESTEGSTLFADISSNSAHEGIQKPPIKIVFERRSDPKQKGSTGGQLASKELNKGMNPGSSSHATRIATLTCNILDSKNLLEKQHEKEMKMAETALLGKGPESTEESGGGENKDNNVRTSTAYYMRNKTAAKTLGAEGAQCIKGSSACMIRVTQTKGVDMAATTLEGARFDGKQPVSKMTTRLTQFYEEFNTYNEIYDSFVEMDLRENLLKGIYAYGVWRCLLQSINGELSHCA</sequence>
<evidence type="ECO:0000313" key="2">
    <source>
        <dbReference type="EMBL" id="VAI45594.1"/>
    </source>
</evidence>
<evidence type="ECO:0000313" key="3">
    <source>
        <dbReference type="Proteomes" id="UP000324705"/>
    </source>
</evidence>
<dbReference type="Gramene" id="TRITD6Av1G086920.1">
    <property type="protein sequence ID" value="TRITD6Av1G086920.1"/>
    <property type="gene ID" value="TRITD6Av1G086920"/>
</dbReference>
<dbReference type="Proteomes" id="UP000324705">
    <property type="component" value="Chromosome 6A"/>
</dbReference>
<feature type="compositionally biased region" description="Basic and acidic residues" evidence="1">
    <location>
        <begin position="47"/>
        <end position="56"/>
    </location>
</feature>
<evidence type="ECO:0000256" key="1">
    <source>
        <dbReference type="SAM" id="MobiDB-lite"/>
    </source>
</evidence>
<reference evidence="2 3" key="1">
    <citation type="submission" date="2017-09" db="EMBL/GenBank/DDBJ databases">
        <authorList>
            <consortium name="International Durum Wheat Genome Sequencing Consortium (IDWGSC)"/>
            <person name="Milanesi L."/>
        </authorList>
    </citation>
    <scope>NUCLEOTIDE SEQUENCE [LARGE SCALE GENOMIC DNA]</scope>
    <source>
        <strain evidence="3">cv. Svevo</strain>
    </source>
</reference>
<proteinExistence type="predicted"/>
<feature type="region of interest" description="Disordered" evidence="1">
    <location>
        <begin position="1"/>
        <end position="80"/>
    </location>
</feature>
<name>A0A9R0XZU2_TRITD</name>
<keyword evidence="3" id="KW-1185">Reference proteome</keyword>
<organism evidence="2 3">
    <name type="scientific">Triticum turgidum subsp. durum</name>
    <name type="common">Durum wheat</name>
    <name type="synonym">Triticum durum</name>
    <dbReference type="NCBI Taxonomy" id="4567"/>
    <lineage>
        <taxon>Eukaryota</taxon>
        <taxon>Viridiplantae</taxon>
        <taxon>Streptophyta</taxon>
        <taxon>Embryophyta</taxon>
        <taxon>Tracheophyta</taxon>
        <taxon>Spermatophyta</taxon>
        <taxon>Magnoliopsida</taxon>
        <taxon>Liliopsida</taxon>
        <taxon>Poales</taxon>
        <taxon>Poaceae</taxon>
        <taxon>BOP clade</taxon>
        <taxon>Pooideae</taxon>
        <taxon>Triticodae</taxon>
        <taxon>Triticeae</taxon>
        <taxon>Triticinae</taxon>
        <taxon>Triticum</taxon>
    </lineage>
</organism>
<dbReference type="EMBL" id="LT934121">
    <property type="protein sequence ID" value="VAI45594.1"/>
    <property type="molecule type" value="Genomic_DNA"/>
</dbReference>